<accession>A0A8S5QGF9</accession>
<sequence>MKISESSKFIFIATSQSHIEDRFLYDINYGIGILKNRGVADENITVIIDLAIGTWVGKYNNMTKVSIFPSSNLNSLIESTECDNLFIVSSCHGSLDGIDSVTPIKPFPLNQALKNNKYAKNILVFLGQCYAGIFNFMDVRDKKKNIVYIGATDINASLSYMLNDCGWVANISVIALFKWIEKPRDVDGDGVYSITDLYKFVSYFTNNVTNQIEKIQTAHLIDVSVSLKLEEMRLSTLGSPFMSKIAKDAIEAIKNYIVPHQNTWILNAIAASNMQLE</sequence>
<dbReference type="EMBL" id="BK015649">
    <property type="protein sequence ID" value="DAE17963.1"/>
    <property type="molecule type" value="Genomic_DNA"/>
</dbReference>
<evidence type="ECO:0000313" key="1">
    <source>
        <dbReference type="EMBL" id="DAE17963.1"/>
    </source>
</evidence>
<name>A0A8S5QGF9_9CAUD</name>
<proteinExistence type="predicted"/>
<reference evidence="1" key="1">
    <citation type="journal article" date="2021" name="Proc. Natl. Acad. Sci. U.S.A.">
        <title>A Catalog of Tens of Thousands of Viruses from Human Metagenomes Reveals Hidden Associations with Chronic Diseases.</title>
        <authorList>
            <person name="Tisza M.J."/>
            <person name="Buck C.B."/>
        </authorList>
    </citation>
    <scope>NUCLEOTIDE SEQUENCE</scope>
    <source>
        <strain evidence="1">Ctr8v12</strain>
    </source>
</reference>
<protein>
    <submittedName>
        <fullName evidence="1">Vacuolar-processing enzyme</fullName>
    </submittedName>
</protein>
<organism evidence="1">
    <name type="scientific">Siphoviridae sp. ctr8v12</name>
    <dbReference type="NCBI Taxonomy" id="2825685"/>
    <lineage>
        <taxon>Viruses</taxon>
        <taxon>Duplodnaviria</taxon>
        <taxon>Heunggongvirae</taxon>
        <taxon>Uroviricota</taxon>
        <taxon>Caudoviricetes</taxon>
    </lineage>
</organism>